<comment type="caution">
    <text evidence="4">The sequence shown here is derived from an EMBL/GenBank/DDBJ whole genome shotgun (WGS) entry which is preliminary data.</text>
</comment>
<keyword evidence="5" id="KW-1185">Reference proteome</keyword>
<dbReference type="InterPro" id="IPR029058">
    <property type="entry name" value="AB_hydrolase_fold"/>
</dbReference>
<dbReference type="EMBL" id="WJHE01000022">
    <property type="protein sequence ID" value="MST31238.1"/>
    <property type="molecule type" value="Genomic_DNA"/>
</dbReference>
<feature type="region of interest" description="Disordered" evidence="3">
    <location>
        <begin position="1"/>
        <end position="57"/>
    </location>
</feature>
<proteinExistence type="inferred from homology"/>
<gene>
    <name evidence="4" type="ORF">GHK86_00635</name>
</gene>
<keyword evidence="2" id="KW-0378">Hydrolase</keyword>
<dbReference type="PANTHER" id="PTHR21661">
    <property type="entry name" value="EPOXIDE HYDROLASE 1-RELATED"/>
    <property type="match status" value="1"/>
</dbReference>
<dbReference type="Proteomes" id="UP000437736">
    <property type="component" value="Unassembled WGS sequence"/>
</dbReference>
<name>A0ABW9QS68_9ACTN</name>
<dbReference type="PANTHER" id="PTHR21661:SF35">
    <property type="entry name" value="EPOXIDE HYDROLASE"/>
    <property type="match status" value="1"/>
</dbReference>
<evidence type="ECO:0000256" key="2">
    <source>
        <dbReference type="ARBA" id="ARBA00022801"/>
    </source>
</evidence>
<dbReference type="Gene3D" id="3.40.50.1820">
    <property type="entry name" value="alpha/beta hydrolase"/>
    <property type="match status" value="1"/>
</dbReference>
<organism evidence="4 5">
    <name type="scientific">Acidiferrimicrobium australe</name>
    <dbReference type="NCBI Taxonomy" id="2664430"/>
    <lineage>
        <taxon>Bacteria</taxon>
        <taxon>Bacillati</taxon>
        <taxon>Actinomycetota</taxon>
        <taxon>Acidimicrobiia</taxon>
        <taxon>Acidimicrobiales</taxon>
        <taxon>Acidimicrobiaceae</taxon>
        <taxon>Acidiferrimicrobium</taxon>
    </lineage>
</organism>
<feature type="compositionally biased region" description="Basic residues" evidence="3">
    <location>
        <begin position="17"/>
        <end position="29"/>
    </location>
</feature>
<evidence type="ECO:0000256" key="1">
    <source>
        <dbReference type="ARBA" id="ARBA00010088"/>
    </source>
</evidence>
<evidence type="ECO:0008006" key="6">
    <source>
        <dbReference type="Google" id="ProtNLM"/>
    </source>
</evidence>
<sequence length="223" mass="24940">MAPAYDRRSRLPPLRGPRQRPRRRRHRLARPLLPRRCPRHPSGQPGLPRPPQPWSPQERLHFDEVDRWNAEEGGYAHQHATKPATLAAALLDSPVGLAAWIGEKIAAWSSQHTSGEPDFDRDLLLGTLTLYWTTRTIGTSLLPYWAYRHHPNTALPADDPPPVPTAVTVFGGEAIPFPKPPRQLAERYFTVTAWAEHDTGGHFPAIAAPHLLAPTLRSFFTAG</sequence>
<accession>A0ABW9QS68</accession>
<protein>
    <recommendedName>
        <fullName evidence="6">Alpha/beta hydrolase</fullName>
    </recommendedName>
</protein>
<dbReference type="SUPFAM" id="SSF53474">
    <property type="entry name" value="alpha/beta-Hydrolases"/>
    <property type="match status" value="1"/>
</dbReference>
<evidence type="ECO:0000313" key="4">
    <source>
        <dbReference type="EMBL" id="MST31238.1"/>
    </source>
</evidence>
<reference evidence="4 5" key="1">
    <citation type="submission" date="2019-11" db="EMBL/GenBank/DDBJ databases">
        <title>Acidiferrimicrobium australis gen. nov., sp. nov., an acidophilic and obligately heterotrophic, member of the Actinobacteria that catalyses dissimilatory oxido- reduction of iron isolated from metal-rich acidic water in Chile.</title>
        <authorList>
            <person name="Gonzalez D."/>
            <person name="Huber K."/>
            <person name="Hedrich S."/>
            <person name="Rojas-Villalobos C."/>
            <person name="Quatrini R."/>
            <person name="Dinamarca M.A."/>
            <person name="Schwarz A."/>
            <person name="Canales C."/>
            <person name="Nancucheo I."/>
        </authorList>
    </citation>
    <scope>NUCLEOTIDE SEQUENCE [LARGE SCALE GENOMIC DNA]</scope>
    <source>
        <strain evidence="4 5">USS-CCA1</strain>
    </source>
</reference>
<evidence type="ECO:0000313" key="5">
    <source>
        <dbReference type="Proteomes" id="UP000437736"/>
    </source>
</evidence>
<evidence type="ECO:0000256" key="3">
    <source>
        <dbReference type="SAM" id="MobiDB-lite"/>
    </source>
</evidence>
<comment type="similarity">
    <text evidence="1">Belongs to the peptidase S33 family.</text>
</comment>